<protein>
    <submittedName>
        <fullName evidence="1">Uncharacterized protein</fullName>
    </submittedName>
</protein>
<gene>
    <name evidence="1" type="ORF">LAZ67_2006782</name>
</gene>
<evidence type="ECO:0000313" key="1">
    <source>
        <dbReference type="EMBL" id="UYV64152.1"/>
    </source>
</evidence>
<evidence type="ECO:0000313" key="2">
    <source>
        <dbReference type="Proteomes" id="UP001235939"/>
    </source>
</evidence>
<sequence length="220" mass="25784">MRMLELDSFDGEIEMELWEKEGIQLITNPHPHRAGQICYVAKIVPIKKHRKRMHNILPVDHEGNQAKEPIALKLWEDKSGCLFLTMDKKYSSPPSLPFDINYILARGEKKKKKMVIRELFFELKYGESEKTERELPIIIPPPDLASIRTEPSTPRFISLVSVMSSFEQRANIKFCVKLIRFFTDTLVLMNEAYGDEKLSQTQIYFWYKGFKHGRKNNADY</sequence>
<accession>A0ABY6K5N5</accession>
<dbReference type="EMBL" id="CP092864">
    <property type="protein sequence ID" value="UYV64152.1"/>
    <property type="molecule type" value="Genomic_DNA"/>
</dbReference>
<reference evidence="1 2" key="1">
    <citation type="submission" date="2022-01" db="EMBL/GenBank/DDBJ databases">
        <title>A chromosomal length assembly of Cordylochernes scorpioides.</title>
        <authorList>
            <person name="Zeh D."/>
            <person name="Zeh J."/>
        </authorList>
    </citation>
    <scope>NUCLEOTIDE SEQUENCE [LARGE SCALE GENOMIC DNA]</scope>
    <source>
        <strain evidence="1">IN4F17</strain>
        <tissue evidence="1">Whole Body</tissue>
    </source>
</reference>
<dbReference type="Proteomes" id="UP001235939">
    <property type="component" value="Chromosome 02"/>
</dbReference>
<organism evidence="1 2">
    <name type="scientific">Cordylochernes scorpioides</name>
    <dbReference type="NCBI Taxonomy" id="51811"/>
    <lineage>
        <taxon>Eukaryota</taxon>
        <taxon>Metazoa</taxon>
        <taxon>Ecdysozoa</taxon>
        <taxon>Arthropoda</taxon>
        <taxon>Chelicerata</taxon>
        <taxon>Arachnida</taxon>
        <taxon>Pseudoscorpiones</taxon>
        <taxon>Cheliferoidea</taxon>
        <taxon>Chernetidae</taxon>
        <taxon>Cordylochernes</taxon>
    </lineage>
</organism>
<name>A0ABY6K5N5_9ARAC</name>
<proteinExistence type="predicted"/>
<keyword evidence="2" id="KW-1185">Reference proteome</keyword>
<dbReference type="Gene3D" id="1.10.10.1450">
    <property type="match status" value="1"/>
</dbReference>